<evidence type="ECO:0000313" key="1">
    <source>
        <dbReference type="EMBL" id="CCA70311.1"/>
    </source>
</evidence>
<name>G4TG69_SERID</name>
<dbReference type="SUPFAM" id="SSF52058">
    <property type="entry name" value="L domain-like"/>
    <property type="match status" value="1"/>
</dbReference>
<dbReference type="InterPro" id="IPR032675">
    <property type="entry name" value="LRR_dom_sf"/>
</dbReference>
<sequence length="391" mass="45342">MDDSAAGRGSVSISNPISDKLISRVNVQSLPLEIVQDIFESLLFPYRLLKVHLAQHRNASPQLWRTLPYICRKWHGIALSVLYASIELSRYNAIVKLHKSLRENPRLRPLIRRLRISVRINVTVPPTLYTLFLQIIELAEDLQEIASYCLSVPEGDSVGFPVPFDKHRNLASLALYGDKSHTLDHTVLRCISSLRYLRHLTMANMILAEKVRHSSVPILQSLESITFEWDHSLEMLDDWLCEHPKLHTLRMYETSAPSSPPRLLSKKNLICLEMMHWHWNTPSLSAWFSACTSLRKLRITEDVLLYHPTHIPIHLEELIIDFVCYWVDSRVWEAYLNREPNISKIIFISHREIAWYRTLGDVFLTAAKEHGLKVEYQFPDCDCMGMYGSSY</sequence>
<gene>
    <name evidence="1" type="ORF">PIIN_04250</name>
</gene>
<evidence type="ECO:0008006" key="3">
    <source>
        <dbReference type="Google" id="ProtNLM"/>
    </source>
</evidence>
<accession>G4TG69</accession>
<dbReference type="Gene3D" id="3.80.10.10">
    <property type="entry name" value="Ribonuclease Inhibitor"/>
    <property type="match status" value="1"/>
</dbReference>
<dbReference type="HOGENOM" id="CLU_048621_0_0_1"/>
<dbReference type="InParanoid" id="G4TG69"/>
<dbReference type="Proteomes" id="UP000007148">
    <property type="component" value="Unassembled WGS sequence"/>
</dbReference>
<keyword evidence="2" id="KW-1185">Reference proteome</keyword>
<reference evidence="1 2" key="1">
    <citation type="journal article" date="2011" name="PLoS Pathog.">
        <title>Endophytic Life Strategies Decoded by Genome and Transcriptome Analyses of the Mutualistic Root Symbiont Piriformospora indica.</title>
        <authorList>
            <person name="Zuccaro A."/>
            <person name="Lahrmann U."/>
            <person name="Guldener U."/>
            <person name="Langen G."/>
            <person name="Pfiffi S."/>
            <person name="Biedenkopf D."/>
            <person name="Wong P."/>
            <person name="Samans B."/>
            <person name="Grimm C."/>
            <person name="Basiewicz M."/>
            <person name="Murat C."/>
            <person name="Martin F."/>
            <person name="Kogel K.H."/>
        </authorList>
    </citation>
    <scope>NUCLEOTIDE SEQUENCE [LARGE SCALE GENOMIC DNA]</scope>
    <source>
        <strain evidence="1 2">DSM 11827</strain>
    </source>
</reference>
<evidence type="ECO:0000313" key="2">
    <source>
        <dbReference type="Proteomes" id="UP000007148"/>
    </source>
</evidence>
<dbReference type="AlphaFoldDB" id="G4TG69"/>
<dbReference type="EMBL" id="CAFZ01000078">
    <property type="protein sequence ID" value="CCA70311.1"/>
    <property type="molecule type" value="Genomic_DNA"/>
</dbReference>
<protein>
    <recommendedName>
        <fullName evidence="3">F-box domain-containing protein</fullName>
    </recommendedName>
</protein>
<dbReference type="eggNOG" id="ENOG502R0SF">
    <property type="taxonomic scope" value="Eukaryota"/>
</dbReference>
<comment type="caution">
    <text evidence="1">The sequence shown here is derived from an EMBL/GenBank/DDBJ whole genome shotgun (WGS) entry which is preliminary data.</text>
</comment>
<organism evidence="1 2">
    <name type="scientific">Serendipita indica (strain DSM 11827)</name>
    <name type="common">Root endophyte fungus</name>
    <name type="synonym">Piriformospora indica</name>
    <dbReference type="NCBI Taxonomy" id="1109443"/>
    <lineage>
        <taxon>Eukaryota</taxon>
        <taxon>Fungi</taxon>
        <taxon>Dikarya</taxon>
        <taxon>Basidiomycota</taxon>
        <taxon>Agaricomycotina</taxon>
        <taxon>Agaricomycetes</taxon>
        <taxon>Sebacinales</taxon>
        <taxon>Serendipitaceae</taxon>
        <taxon>Serendipita</taxon>
    </lineage>
</organism>
<proteinExistence type="predicted"/>